<accession>A0ABU3LWL7</accession>
<protein>
    <recommendedName>
        <fullName evidence="4">Membrane protease subunit</fullName>
    </recommendedName>
</protein>
<reference evidence="3" key="1">
    <citation type="submission" date="2023-07" db="EMBL/GenBank/DDBJ databases">
        <title>Draft genome sequence of the endophytic actinobacterium Streptomyces justiciae WPN32, a potential antibiotic producer.</title>
        <authorList>
            <person name="Yasawong M."/>
            <person name="Pana W."/>
            <person name="Ganta P."/>
            <person name="Santapan N."/>
            <person name="Songngamsuk T."/>
            <person name="Phatcharaharikarn M."/>
            <person name="Kerdtoob S."/>
            <person name="Nantapong N."/>
        </authorList>
    </citation>
    <scope>NUCLEOTIDE SEQUENCE [LARGE SCALE GENOMIC DNA]</scope>
    <source>
        <strain evidence="3">WPN32</strain>
    </source>
</reference>
<dbReference type="Proteomes" id="UP001257948">
    <property type="component" value="Unassembled WGS sequence"/>
</dbReference>
<feature type="region of interest" description="Disordered" evidence="1">
    <location>
        <begin position="1"/>
        <end position="55"/>
    </location>
</feature>
<evidence type="ECO:0008006" key="4">
    <source>
        <dbReference type="Google" id="ProtNLM"/>
    </source>
</evidence>
<keyword evidence="3" id="KW-1185">Reference proteome</keyword>
<dbReference type="RefSeq" id="WP_194077355.1">
    <property type="nucleotide sequence ID" value="NZ_JADDXU010000002.1"/>
</dbReference>
<organism evidence="2 3">
    <name type="scientific">Streptomyces justiciae</name>
    <dbReference type="NCBI Taxonomy" id="2780140"/>
    <lineage>
        <taxon>Bacteria</taxon>
        <taxon>Bacillati</taxon>
        <taxon>Actinomycetota</taxon>
        <taxon>Actinomycetes</taxon>
        <taxon>Kitasatosporales</taxon>
        <taxon>Streptomycetaceae</taxon>
        <taxon>Streptomyces</taxon>
    </lineage>
</organism>
<sequence>MSDDESGAVPELPPLPPLLDDDGEHRGGQILADETALPDTSPAPPPPPPSPGGDD</sequence>
<gene>
    <name evidence="2" type="ORF">RQC66_20740</name>
</gene>
<name>A0ABU3LWL7_9ACTN</name>
<proteinExistence type="predicted"/>
<evidence type="ECO:0000313" key="3">
    <source>
        <dbReference type="Proteomes" id="UP001257948"/>
    </source>
</evidence>
<evidence type="ECO:0000313" key="2">
    <source>
        <dbReference type="EMBL" id="MDT7843154.1"/>
    </source>
</evidence>
<evidence type="ECO:0000256" key="1">
    <source>
        <dbReference type="SAM" id="MobiDB-lite"/>
    </source>
</evidence>
<feature type="compositionally biased region" description="Pro residues" evidence="1">
    <location>
        <begin position="41"/>
        <end position="55"/>
    </location>
</feature>
<comment type="caution">
    <text evidence="2">The sequence shown here is derived from an EMBL/GenBank/DDBJ whole genome shotgun (WGS) entry which is preliminary data.</text>
</comment>
<dbReference type="EMBL" id="JAVTLL010000013">
    <property type="protein sequence ID" value="MDT7843154.1"/>
    <property type="molecule type" value="Genomic_DNA"/>
</dbReference>